<dbReference type="GeneID" id="64974453"/>
<evidence type="ECO:0000313" key="2">
    <source>
        <dbReference type="EMBL" id="BCS24448.1"/>
    </source>
</evidence>
<gene>
    <name evidence="2" type="ORF">APUU_40892A</name>
</gene>
<dbReference type="RefSeq" id="XP_041556642.1">
    <property type="nucleotide sequence ID" value="XM_041704014.1"/>
</dbReference>
<sequence>MHAQSVPQDAVNIDTISESNKNALEPCSPAEAIIQYLKEVPEFQRLSILRKQGWENPKVTKFFERQRQTADNSDANTTRHFYNMMKKIGKEMNNATGALKLKSSSSILDLCMAPGGFLATALDLNPNAQAVAFTLPPSDGGHTIFLPEGPNLTINLVDITMLAADIGIQSIPQTHPDASNFLPQHLNPDQKFDLALCDGQVLRPNVHHTRPEHRKRGEATRLTLTQLILALEHLKPGGTMVVLLHRVEAPDTVQLLYAFDQFATVRLFKPFVYYAKRSSFYMAATDVTAQSHEARIAIERWKRVWRLATFEMEMGDEDYFEAVNEGCPSVEEILERFGPKLVSLGRNIWHTRANALAKAPWMKNAVQL</sequence>
<dbReference type="KEGG" id="apuu:APUU_40892A"/>
<protein>
    <recommendedName>
        <fullName evidence="1">Ribosomal RNA methyltransferase FtsJ domain-containing protein</fullName>
    </recommendedName>
</protein>
<keyword evidence="3" id="KW-1185">Reference proteome</keyword>
<feature type="domain" description="Ribosomal RNA methyltransferase FtsJ" evidence="1">
    <location>
        <begin position="92"/>
        <end position="282"/>
    </location>
</feature>
<dbReference type="SUPFAM" id="SSF53335">
    <property type="entry name" value="S-adenosyl-L-methionine-dependent methyltransferases"/>
    <property type="match status" value="1"/>
</dbReference>
<dbReference type="AlphaFoldDB" id="A0A7R7XP68"/>
<accession>A0A7R7XP68</accession>
<dbReference type="InterPro" id="IPR029063">
    <property type="entry name" value="SAM-dependent_MTases_sf"/>
</dbReference>
<organism evidence="2 3">
    <name type="scientific">Aspergillus puulaauensis</name>
    <dbReference type="NCBI Taxonomy" id="1220207"/>
    <lineage>
        <taxon>Eukaryota</taxon>
        <taxon>Fungi</taxon>
        <taxon>Dikarya</taxon>
        <taxon>Ascomycota</taxon>
        <taxon>Pezizomycotina</taxon>
        <taxon>Eurotiomycetes</taxon>
        <taxon>Eurotiomycetidae</taxon>
        <taxon>Eurotiales</taxon>
        <taxon>Aspergillaceae</taxon>
        <taxon>Aspergillus</taxon>
    </lineage>
</organism>
<proteinExistence type="predicted"/>
<evidence type="ECO:0000313" key="3">
    <source>
        <dbReference type="Proteomes" id="UP000654913"/>
    </source>
</evidence>
<dbReference type="Proteomes" id="UP000654913">
    <property type="component" value="Chromosome 4"/>
</dbReference>
<dbReference type="GO" id="GO:0032259">
    <property type="term" value="P:methylation"/>
    <property type="evidence" value="ECO:0007669"/>
    <property type="project" value="InterPro"/>
</dbReference>
<reference evidence="2" key="1">
    <citation type="submission" date="2021-01" db="EMBL/GenBank/DDBJ databases">
        <authorList>
            <consortium name="Aspergillus puulaauensis MK2 genome sequencing consortium"/>
            <person name="Kazuki M."/>
            <person name="Futagami T."/>
        </authorList>
    </citation>
    <scope>NUCLEOTIDE SEQUENCE</scope>
    <source>
        <strain evidence="2">MK2</strain>
    </source>
</reference>
<name>A0A7R7XP68_9EURO</name>
<dbReference type="Pfam" id="PF01728">
    <property type="entry name" value="FtsJ"/>
    <property type="match status" value="1"/>
</dbReference>
<dbReference type="OrthoDB" id="417125at2759"/>
<dbReference type="EMBL" id="AP024446">
    <property type="protein sequence ID" value="BCS24448.1"/>
    <property type="molecule type" value="Genomic_DNA"/>
</dbReference>
<dbReference type="GO" id="GO:0008168">
    <property type="term" value="F:methyltransferase activity"/>
    <property type="evidence" value="ECO:0007669"/>
    <property type="project" value="InterPro"/>
</dbReference>
<dbReference type="InterPro" id="IPR002877">
    <property type="entry name" value="RNA_MeTrfase_FtsJ_dom"/>
</dbReference>
<evidence type="ECO:0000259" key="1">
    <source>
        <dbReference type="Pfam" id="PF01728"/>
    </source>
</evidence>
<reference evidence="2" key="2">
    <citation type="submission" date="2021-02" db="EMBL/GenBank/DDBJ databases">
        <title>Aspergillus puulaauensis MK2 genome sequence.</title>
        <authorList>
            <person name="Futagami T."/>
            <person name="Mori K."/>
            <person name="Kadooka C."/>
            <person name="Tanaka T."/>
        </authorList>
    </citation>
    <scope>NUCLEOTIDE SEQUENCE</scope>
    <source>
        <strain evidence="2">MK2</strain>
    </source>
</reference>
<dbReference type="Gene3D" id="3.40.50.150">
    <property type="entry name" value="Vaccinia Virus protein VP39"/>
    <property type="match status" value="1"/>
</dbReference>